<keyword evidence="3 5" id="KW-1133">Transmembrane helix</keyword>
<evidence type="ECO:0000256" key="5">
    <source>
        <dbReference type="SAM" id="Phobius"/>
    </source>
</evidence>
<accession>A0AAV9XZU8</accession>
<dbReference type="PROSITE" id="PS51380">
    <property type="entry name" value="EXS"/>
    <property type="match status" value="1"/>
</dbReference>
<feature type="transmembrane region" description="Helical" evidence="5">
    <location>
        <begin position="597"/>
        <end position="620"/>
    </location>
</feature>
<evidence type="ECO:0000259" key="6">
    <source>
        <dbReference type="PROSITE" id="PS51380"/>
    </source>
</evidence>
<dbReference type="InterPro" id="IPR004342">
    <property type="entry name" value="EXS_C"/>
</dbReference>
<comment type="subcellular location">
    <subcellularLocation>
        <location evidence="1">Membrane</location>
        <topology evidence="1">Multi-pass membrane protein</topology>
    </subcellularLocation>
</comment>
<keyword evidence="2 5" id="KW-0812">Transmembrane</keyword>
<feature type="transmembrane region" description="Helical" evidence="5">
    <location>
        <begin position="556"/>
        <end position="576"/>
    </location>
</feature>
<organism evidence="7 8">
    <name type="scientific">Cryptosporidium xiaoi</name>
    <dbReference type="NCBI Taxonomy" id="659607"/>
    <lineage>
        <taxon>Eukaryota</taxon>
        <taxon>Sar</taxon>
        <taxon>Alveolata</taxon>
        <taxon>Apicomplexa</taxon>
        <taxon>Conoidasida</taxon>
        <taxon>Coccidia</taxon>
        <taxon>Eucoccidiorida</taxon>
        <taxon>Eimeriorina</taxon>
        <taxon>Cryptosporidiidae</taxon>
        <taxon>Cryptosporidium</taxon>
    </lineage>
</organism>
<protein>
    <submittedName>
        <fullName evidence="7">SYG1 ERD1 like integral membrane required for retention of ER lumen s</fullName>
    </submittedName>
</protein>
<dbReference type="PANTHER" id="PTHR10783">
    <property type="entry name" value="XENOTROPIC AND POLYTROPIC RETROVIRUS RECEPTOR 1-RELATED"/>
    <property type="match status" value="1"/>
</dbReference>
<dbReference type="Pfam" id="PF03124">
    <property type="entry name" value="EXS"/>
    <property type="match status" value="1"/>
</dbReference>
<keyword evidence="4 5" id="KW-0472">Membrane</keyword>
<feature type="transmembrane region" description="Helical" evidence="5">
    <location>
        <begin position="269"/>
        <end position="289"/>
    </location>
</feature>
<dbReference type="EMBL" id="JAWDEY010000008">
    <property type="protein sequence ID" value="KAK6590211.1"/>
    <property type="molecule type" value="Genomic_DNA"/>
</dbReference>
<evidence type="ECO:0000313" key="8">
    <source>
        <dbReference type="Proteomes" id="UP001311799"/>
    </source>
</evidence>
<dbReference type="Proteomes" id="UP001311799">
    <property type="component" value="Unassembled WGS sequence"/>
</dbReference>
<evidence type="ECO:0000256" key="2">
    <source>
        <dbReference type="ARBA" id="ARBA00022692"/>
    </source>
</evidence>
<evidence type="ECO:0000256" key="4">
    <source>
        <dbReference type="ARBA" id="ARBA00023136"/>
    </source>
</evidence>
<feature type="transmembrane region" description="Helical" evidence="5">
    <location>
        <begin position="529"/>
        <end position="550"/>
    </location>
</feature>
<dbReference type="GO" id="GO:0005737">
    <property type="term" value="C:cytoplasm"/>
    <property type="evidence" value="ECO:0007669"/>
    <property type="project" value="TreeGrafter"/>
</dbReference>
<evidence type="ECO:0000256" key="3">
    <source>
        <dbReference type="ARBA" id="ARBA00022989"/>
    </source>
</evidence>
<feature type="transmembrane region" description="Helical" evidence="5">
    <location>
        <begin position="350"/>
        <end position="369"/>
    </location>
</feature>
<feature type="transmembrane region" description="Helical" evidence="5">
    <location>
        <begin position="301"/>
        <end position="329"/>
    </location>
</feature>
<dbReference type="GO" id="GO:0016020">
    <property type="term" value="C:membrane"/>
    <property type="evidence" value="ECO:0007669"/>
    <property type="project" value="UniProtKB-SubCell"/>
</dbReference>
<evidence type="ECO:0000313" key="7">
    <source>
        <dbReference type="EMBL" id="KAK6590211.1"/>
    </source>
</evidence>
<dbReference type="AlphaFoldDB" id="A0AAV9XZU8"/>
<keyword evidence="8" id="KW-1185">Reference proteome</keyword>
<feature type="domain" description="EXS" evidence="6">
    <location>
        <begin position="483"/>
        <end position="677"/>
    </location>
</feature>
<sequence length="677" mass="78609">MKFVDKIKRFEKTKWGGKLIDYGSLVKLLDNSYSKFVNLTNYDKSLLVNSKDLDSLSDTPYKALETDSADQVNSMLEKFHLSLLENIEKVIHNFDQVKRNNIEHFESISKLLNDSASTGTSITHIPLLLLDIWRALDELQDYIIVNRLAVSKICSRRNELFEPFLNNLPEINKFTSRFDGVKVDNNIREKVISSYVLSKEVVGAIRNTDAIENRIGENPNTSILIKQVDTTKTLSNSHIYELEAMMENIIRTKKTFDQSLFQPNFKMSFLIGICFVLLINLFVICRLPVVNSEYSIQGTLAIFPIFRLFLMTIFVVWGSGISIAIMDYYNVNYRYMIGIDPDCMVTPATIFSFAALQTCVWIVIFTMFISDYRLGISIFAYFNISHYPLWIYPVILMITQFIILFIPSRTFTFEYRKAVLYSIMEVFSHGLVPKVVNVSLRANIVGDIFTTLSKPFGDIEYTITFFVFVARNNGNILPKSLFIFLSNYRWMQTIALALPYEIRFFQCGMRYLTDKSPSRNNHLYNMGKYLTGLAIAVVATVPWATVTSMSPYTIRLLWFTCYIVGTIYMFSWDIYMDWGLMQNRVSFLRAKSMYPGWYYYFVAFYNLIGRLTWAITLIPITIIEDIQINAAIINLCVATIEIIRRTLWCTIRLEWEQVHLNSRQPANLWVDTNKKIY</sequence>
<evidence type="ECO:0000256" key="1">
    <source>
        <dbReference type="ARBA" id="ARBA00004141"/>
    </source>
</evidence>
<reference evidence="7 8" key="1">
    <citation type="submission" date="2023-10" db="EMBL/GenBank/DDBJ databases">
        <title>Comparative genomics analysis reveals potential genetic determinants of host preference in Cryptosporidium xiaoi.</title>
        <authorList>
            <person name="Xiao L."/>
            <person name="Li J."/>
        </authorList>
    </citation>
    <scope>NUCLEOTIDE SEQUENCE [LARGE SCALE GENOMIC DNA]</scope>
    <source>
        <strain evidence="7 8">52996</strain>
    </source>
</reference>
<feature type="transmembrane region" description="Helical" evidence="5">
    <location>
        <begin position="389"/>
        <end position="407"/>
    </location>
</feature>
<comment type="caution">
    <text evidence="7">The sequence shown here is derived from an EMBL/GenBank/DDBJ whole genome shotgun (WGS) entry which is preliminary data.</text>
</comment>
<gene>
    <name evidence="7" type="ORF">RS030_172686</name>
</gene>
<name>A0AAV9XZU8_9CRYT</name>
<proteinExistence type="predicted"/>